<dbReference type="KEGG" id="ppel:H6H00_10060"/>
<proteinExistence type="predicted"/>
<feature type="transmembrane region" description="Helical" evidence="1">
    <location>
        <begin position="180"/>
        <end position="201"/>
    </location>
</feature>
<evidence type="ECO:0000313" key="3">
    <source>
        <dbReference type="EMBL" id="QNG54201.1"/>
    </source>
</evidence>
<accession>A0A7G7MN40</accession>
<keyword evidence="1" id="KW-0812">Transmembrane</keyword>
<keyword evidence="1" id="KW-0472">Membrane</keyword>
<evidence type="ECO:0000256" key="1">
    <source>
        <dbReference type="SAM" id="Phobius"/>
    </source>
</evidence>
<reference evidence="3 4" key="1">
    <citation type="submission" date="2020-08" db="EMBL/GenBank/DDBJ databases">
        <authorList>
            <person name="Mo P."/>
        </authorList>
    </citation>
    <scope>NUCLEOTIDE SEQUENCE [LARGE SCALE GENOMIC DNA]</scope>
    <source>
        <strain evidence="3 4">CGMCC 4.1532</strain>
    </source>
</reference>
<dbReference type="PANTHER" id="PTHR43032">
    <property type="entry name" value="PROTEIN-METHIONINE-SULFOXIDE REDUCTASE"/>
    <property type="match status" value="1"/>
</dbReference>
<dbReference type="GO" id="GO:0016491">
    <property type="term" value="F:oxidoreductase activity"/>
    <property type="evidence" value="ECO:0007669"/>
    <property type="project" value="InterPro"/>
</dbReference>
<evidence type="ECO:0000313" key="4">
    <source>
        <dbReference type="Proteomes" id="UP000515728"/>
    </source>
</evidence>
<dbReference type="PANTHER" id="PTHR43032:SF2">
    <property type="entry name" value="BLL0505 PROTEIN"/>
    <property type="match status" value="1"/>
</dbReference>
<gene>
    <name evidence="3" type="ORF">H6H00_10060</name>
</gene>
<protein>
    <submittedName>
        <fullName evidence="3">Molybdopterin-dependent oxidoreductase</fullName>
    </submittedName>
</protein>
<dbReference type="Pfam" id="PF00174">
    <property type="entry name" value="Oxidored_molyb"/>
    <property type="match status" value="1"/>
</dbReference>
<dbReference type="InterPro" id="IPR008335">
    <property type="entry name" value="Mopterin_OxRdtase_euk"/>
</dbReference>
<dbReference type="SUPFAM" id="SSF56524">
    <property type="entry name" value="Oxidoreductase molybdopterin-binding domain"/>
    <property type="match status" value="1"/>
</dbReference>
<dbReference type="InterPro" id="IPR036374">
    <property type="entry name" value="OxRdtase_Mopterin-bd_sf"/>
</dbReference>
<dbReference type="CDD" id="cd00321">
    <property type="entry name" value="SO_family_Moco"/>
    <property type="match status" value="1"/>
</dbReference>
<dbReference type="Gene3D" id="3.90.420.10">
    <property type="entry name" value="Oxidoreductase, molybdopterin-binding domain"/>
    <property type="match status" value="1"/>
</dbReference>
<organism evidence="3 4">
    <name type="scientific">Pseudonocardia petroleophila</name>
    <dbReference type="NCBI Taxonomy" id="37331"/>
    <lineage>
        <taxon>Bacteria</taxon>
        <taxon>Bacillati</taxon>
        <taxon>Actinomycetota</taxon>
        <taxon>Actinomycetes</taxon>
        <taxon>Pseudonocardiales</taxon>
        <taxon>Pseudonocardiaceae</taxon>
        <taxon>Pseudonocardia</taxon>
    </lineage>
</organism>
<dbReference type="AlphaFoldDB" id="A0A7G7MN40"/>
<keyword evidence="1" id="KW-1133">Transmembrane helix</keyword>
<feature type="transmembrane region" description="Helical" evidence="1">
    <location>
        <begin position="152"/>
        <end position="174"/>
    </location>
</feature>
<evidence type="ECO:0000259" key="2">
    <source>
        <dbReference type="Pfam" id="PF00174"/>
    </source>
</evidence>
<feature type="transmembrane region" description="Helical" evidence="1">
    <location>
        <begin position="47"/>
        <end position="74"/>
    </location>
</feature>
<feature type="domain" description="Oxidoreductase molybdopterin-binding" evidence="2">
    <location>
        <begin position="305"/>
        <end position="441"/>
    </location>
</feature>
<name>A0A7G7MN40_9PSEU</name>
<sequence length="443" mass="47506">MPSRLAGRVGSAYGTVTRASGRPFGGYHCRVEIRERTIWRSPLRGPWLTAALGLALLVPLVVVIVTGLLSYAAYEPGLPGNDATPSKELLGFYLFDWPTDPPWLYRLTQGAHVALGIALVPVVLAKLWSVIPKLFELPPVRSVAHALERATLLLLVGGIVFEFVTGILNIQVFYVFPFSFYTAHLYGAWVFIGAFVAHVLLKFPTLLRSLRARPVREVLTTSTADTLPDPDGPLVATDPAPPTISRRGAAALVGGASATLFGLYIGQTLDGPLRRTALFAPHDRDLGEGANAFPVNKTAATAGVTRERADAWRLELAGPSGTRRFTRAELTDLPQYTHDLPIACVEGWSVSCTWTGVRLADLVRLAGGTPDDRLFVESFQAGGAFGQVSLSVGQSQADESLLALFVGGEELSLDHGYPARTIIPAAPGVHATKWVGRLTVVSA</sequence>
<dbReference type="EMBL" id="CP060131">
    <property type="protein sequence ID" value="QNG54201.1"/>
    <property type="molecule type" value="Genomic_DNA"/>
</dbReference>
<dbReference type="PRINTS" id="PR00407">
    <property type="entry name" value="EUMOPTERIN"/>
</dbReference>
<dbReference type="Proteomes" id="UP000515728">
    <property type="component" value="Chromosome"/>
</dbReference>
<keyword evidence="4" id="KW-1185">Reference proteome</keyword>
<feature type="transmembrane region" description="Helical" evidence="1">
    <location>
        <begin position="111"/>
        <end position="131"/>
    </location>
</feature>
<dbReference type="InterPro" id="IPR000572">
    <property type="entry name" value="OxRdtase_Mopterin-bd_dom"/>
</dbReference>